<comment type="caution">
    <text evidence="9">The sequence shown here is derived from an EMBL/GenBank/DDBJ whole genome shotgun (WGS) entry which is preliminary data.</text>
</comment>
<evidence type="ECO:0000256" key="3">
    <source>
        <dbReference type="ARBA" id="ARBA00016672"/>
    </source>
</evidence>
<keyword evidence="5" id="KW-0804">Transcription</keyword>
<dbReference type="InterPro" id="IPR038324">
    <property type="entry name" value="Rpb4/RPC9_sf"/>
</dbReference>
<dbReference type="Proteomes" id="UP001556367">
    <property type="component" value="Unassembled WGS sequence"/>
</dbReference>
<comment type="similarity">
    <text evidence="2">Belongs to the eukaryotic RPC9 RNA polymerase subunit family.</text>
</comment>
<evidence type="ECO:0000256" key="7">
    <source>
        <dbReference type="SAM" id="MobiDB-lite"/>
    </source>
</evidence>
<dbReference type="SUPFAM" id="SSF47819">
    <property type="entry name" value="HRDC-like"/>
    <property type="match status" value="1"/>
</dbReference>
<keyword evidence="4" id="KW-0240">DNA-directed RNA polymerase</keyword>
<dbReference type="SMART" id="SM00657">
    <property type="entry name" value="RPOL4c"/>
    <property type="match status" value="1"/>
</dbReference>
<reference evidence="10" key="1">
    <citation type="submission" date="2024-06" db="EMBL/GenBank/DDBJ databases">
        <title>Multi-omics analyses provide insights into the biosynthesis of the anticancer antibiotic pleurotin in Hohenbuehelia grisea.</title>
        <authorList>
            <person name="Weaver J.A."/>
            <person name="Alberti F."/>
        </authorList>
    </citation>
    <scope>NUCLEOTIDE SEQUENCE [LARGE SCALE GENOMIC DNA]</scope>
    <source>
        <strain evidence="10">T-177</strain>
    </source>
</reference>
<evidence type="ECO:0000313" key="10">
    <source>
        <dbReference type="Proteomes" id="UP001556367"/>
    </source>
</evidence>
<evidence type="ECO:0000256" key="6">
    <source>
        <dbReference type="ARBA" id="ARBA00023242"/>
    </source>
</evidence>
<comment type="subcellular location">
    <subcellularLocation>
        <location evidence="1">Nucleus</location>
    </subcellularLocation>
</comment>
<dbReference type="Pfam" id="PF03874">
    <property type="entry name" value="RNA_pol_Rpb4"/>
    <property type="match status" value="1"/>
</dbReference>
<feature type="domain" description="RNA polymerase Rpb4/RPC9 core" evidence="8">
    <location>
        <begin position="1"/>
        <end position="151"/>
    </location>
</feature>
<feature type="region of interest" description="Disordered" evidence="7">
    <location>
        <begin position="31"/>
        <end position="55"/>
    </location>
</feature>
<proteinExistence type="inferred from homology"/>
<name>A0ABR3JYN8_9AGAR</name>
<keyword evidence="10" id="KW-1185">Reference proteome</keyword>
<dbReference type="InterPro" id="IPR005574">
    <property type="entry name" value="Rpb4/RPC9"/>
</dbReference>
<evidence type="ECO:0000256" key="2">
    <source>
        <dbReference type="ARBA" id="ARBA00006898"/>
    </source>
</evidence>
<dbReference type="PANTHER" id="PTHR15561">
    <property type="entry name" value="CALCITONIN GENE-RELATED PEPTIDE-RECEPTOR COMPONENT PROTEIN"/>
    <property type="match status" value="1"/>
</dbReference>
<evidence type="ECO:0000256" key="5">
    <source>
        <dbReference type="ARBA" id="ARBA00023163"/>
    </source>
</evidence>
<dbReference type="PANTHER" id="PTHR15561:SF0">
    <property type="entry name" value="DNA-DIRECTED RNA POLYMERASE III SUBUNIT RPC9"/>
    <property type="match status" value="1"/>
</dbReference>
<protein>
    <recommendedName>
        <fullName evidence="3">DNA-directed RNA polymerase III subunit RPC9</fullName>
    </recommendedName>
</protein>
<evidence type="ECO:0000313" key="9">
    <source>
        <dbReference type="EMBL" id="KAL0960957.1"/>
    </source>
</evidence>
<evidence type="ECO:0000256" key="1">
    <source>
        <dbReference type="ARBA" id="ARBA00004123"/>
    </source>
</evidence>
<keyword evidence="6" id="KW-0539">Nucleus</keyword>
<gene>
    <name evidence="9" type="ORF">HGRIS_005957</name>
</gene>
<dbReference type="InterPro" id="IPR010997">
    <property type="entry name" value="HRDC-like_sf"/>
</dbReference>
<dbReference type="InterPro" id="IPR006590">
    <property type="entry name" value="RNA_pol_Rpb4/RPC9_core"/>
</dbReference>
<dbReference type="InterPro" id="IPR038846">
    <property type="entry name" value="RPC9"/>
</dbReference>
<organism evidence="9 10">
    <name type="scientific">Hohenbuehelia grisea</name>
    <dbReference type="NCBI Taxonomy" id="104357"/>
    <lineage>
        <taxon>Eukaryota</taxon>
        <taxon>Fungi</taxon>
        <taxon>Dikarya</taxon>
        <taxon>Basidiomycota</taxon>
        <taxon>Agaricomycotina</taxon>
        <taxon>Agaricomycetes</taxon>
        <taxon>Agaricomycetidae</taxon>
        <taxon>Agaricales</taxon>
        <taxon>Pleurotineae</taxon>
        <taxon>Pleurotaceae</taxon>
        <taxon>Hohenbuehelia</taxon>
    </lineage>
</organism>
<dbReference type="Gene3D" id="1.20.1250.40">
    <property type="match status" value="1"/>
</dbReference>
<sequence length="214" mass="23341">MEVLNSRAALLSNYEVLTLLRDLETDHLTRSKTAHRIKKEEEGAGSLPAAGGKDPNVVEISENLRTIEVEAIQYLAGELQPTPQQTPAKIQELLRGLAPYNLTKAEKLQIVNIAPQSAPVLWAIIEEVEDRLNIDQMNEIISLVQNSLSSGQPQANGIDPSLQTTAWAANGPEADAEGDAFYEDDDYMNVVEELQFDDTGEGAGVEGDLDVDDD</sequence>
<evidence type="ECO:0000259" key="8">
    <source>
        <dbReference type="SMART" id="SM00657"/>
    </source>
</evidence>
<evidence type="ECO:0000256" key="4">
    <source>
        <dbReference type="ARBA" id="ARBA00022478"/>
    </source>
</evidence>
<accession>A0ABR3JYN8</accession>
<dbReference type="EMBL" id="JASNQZ010000001">
    <property type="protein sequence ID" value="KAL0960957.1"/>
    <property type="molecule type" value="Genomic_DNA"/>
</dbReference>